<dbReference type="EMBL" id="MT774394">
    <property type="protein sequence ID" value="QOR59887.1"/>
    <property type="molecule type" value="Genomic_DNA"/>
</dbReference>
<dbReference type="GeneID" id="65130503"/>
<evidence type="ECO:0000313" key="1">
    <source>
        <dbReference type="EMBL" id="QOR59887.1"/>
    </source>
</evidence>
<keyword evidence="2" id="KW-1185">Reference proteome</keyword>
<accession>A0A7M1RZN9</accession>
<reference evidence="1 2" key="1">
    <citation type="submission" date="2020-07" db="EMBL/GenBank/DDBJ databases">
        <title>Taxonomic proposal: Crassvirales, a new order of highly abundant and diverse bacterial viruses.</title>
        <authorList>
            <person name="Shkoporov A.N."/>
            <person name="Stockdale S.R."/>
            <person name="Guerin E."/>
            <person name="Ross R.P."/>
            <person name="Hill C."/>
        </authorList>
    </citation>
    <scope>NUCLEOTIDE SEQUENCE [LARGE SCALE GENOMIC DNA]</scope>
</reference>
<sequence>MEIYKLIISKLRYYLDTYHLRIDIGLGITDEGWCTPYINICKSNTWLSIQLRFINIYLVFDIQFHKYIDD</sequence>
<dbReference type="Proteomes" id="UP000593898">
    <property type="component" value="Segment"/>
</dbReference>
<proteinExistence type="predicted"/>
<organism evidence="1 2">
    <name type="scientific">uncultured phage cr271_1</name>
    <dbReference type="NCBI Taxonomy" id="2772078"/>
    <lineage>
        <taxon>Viruses</taxon>
        <taxon>Duplodnaviria</taxon>
        <taxon>Heunggongvirae</taxon>
        <taxon>Uroviricota</taxon>
        <taxon>Caudoviricetes</taxon>
        <taxon>Crassvirales</taxon>
        <taxon>Intestiviridae</taxon>
        <taxon>Obtuvirinae</taxon>
        <taxon>Hacihdavirus</taxon>
        <taxon>Hacihdavirus animalis</taxon>
    </lineage>
</organism>
<dbReference type="RefSeq" id="YP_010112045.1">
    <property type="nucleotide sequence ID" value="NC_055887.1"/>
</dbReference>
<dbReference type="KEGG" id="vg:65130503"/>
<name>A0A7M1RZN9_9CAUD</name>
<evidence type="ECO:0000313" key="2">
    <source>
        <dbReference type="Proteomes" id="UP000593898"/>
    </source>
</evidence>
<protein>
    <submittedName>
        <fullName evidence="1">Uncharacterized protein</fullName>
    </submittedName>
</protein>